<dbReference type="AlphaFoldDB" id="X0XKG3"/>
<comment type="caution">
    <text evidence="1">The sequence shown here is derived from an EMBL/GenBank/DDBJ whole genome shotgun (WGS) entry which is preliminary data.</text>
</comment>
<proteinExistence type="predicted"/>
<feature type="non-terminal residue" evidence="1">
    <location>
        <position position="1"/>
    </location>
</feature>
<sequence>LEDIFIFLGLERKRLVMGELDVTTKISSCEVCHKRRSYYPPMTIYVIVESQ</sequence>
<reference evidence="1" key="1">
    <citation type="journal article" date="2014" name="Front. Microbiol.">
        <title>High frequency of phylogenetically diverse reductive dehalogenase-homologous genes in deep subseafloor sedimentary metagenomes.</title>
        <authorList>
            <person name="Kawai M."/>
            <person name="Futagami T."/>
            <person name="Toyoda A."/>
            <person name="Takaki Y."/>
            <person name="Nishi S."/>
            <person name="Hori S."/>
            <person name="Arai W."/>
            <person name="Tsubouchi T."/>
            <person name="Morono Y."/>
            <person name="Uchiyama I."/>
            <person name="Ito T."/>
            <person name="Fujiyama A."/>
            <person name="Inagaki F."/>
            <person name="Takami H."/>
        </authorList>
    </citation>
    <scope>NUCLEOTIDE SEQUENCE</scope>
    <source>
        <strain evidence="1">Expedition CK06-06</strain>
    </source>
</reference>
<protein>
    <submittedName>
        <fullName evidence="1">Uncharacterized protein</fullName>
    </submittedName>
</protein>
<name>X0XKG3_9ZZZZ</name>
<organism evidence="1">
    <name type="scientific">marine sediment metagenome</name>
    <dbReference type="NCBI Taxonomy" id="412755"/>
    <lineage>
        <taxon>unclassified sequences</taxon>
        <taxon>metagenomes</taxon>
        <taxon>ecological metagenomes</taxon>
    </lineage>
</organism>
<dbReference type="EMBL" id="BARS01052571">
    <property type="protein sequence ID" value="GAG43669.1"/>
    <property type="molecule type" value="Genomic_DNA"/>
</dbReference>
<gene>
    <name evidence="1" type="ORF">S01H1_78141</name>
</gene>
<accession>X0XKG3</accession>
<evidence type="ECO:0000313" key="1">
    <source>
        <dbReference type="EMBL" id="GAG43669.1"/>
    </source>
</evidence>